<comment type="caution">
    <text evidence="7">The sequence shown here is derived from an EMBL/GenBank/DDBJ whole genome shotgun (WGS) entry which is preliminary data.</text>
</comment>
<dbReference type="SUPFAM" id="SSF81606">
    <property type="entry name" value="PP2C-like"/>
    <property type="match status" value="1"/>
</dbReference>
<accession>A0A1V9XQQ9</accession>
<dbReference type="EMBL" id="MNPL01005832">
    <property type="protein sequence ID" value="OQR75763.1"/>
    <property type="molecule type" value="Genomic_DNA"/>
</dbReference>
<feature type="region of interest" description="Disordered" evidence="5">
    <location>
        <begin position="1284"/>
        <end position="1305"/>
    </location>
</feature>
<dbReference type="Pfam" id="PF00481">
    <property type="entry name" value="PP2C"/>
    <property type="match status" value="1"/>
</dbReference>
<dbReference type="InterPro" id="IPR015655">
    <property type="entry name" value="PP2C"/>
</dbReference>
<feature type="domain" description="PPM-type phosphatase" evidence="6">
    <location>
        <begin position="103"/>
        <end position="364"/>
    </location>
</feature>
<feature type="non-terminal residue" evidence="7">
    <location>
        <position position="1305"/>
    </location>
</feature>
<dbReference type="PANTHER" id="PTHR13832:SF818">
    <property type="entry name" value="SD03870P"/>
    <property type="match status" value="1"/>
</dbReference>
<dbReference type="InterPro" id="IPR036457">
    <property type="entry name" value="PPM-type-like_dom_sf"/>
</dbReference>
<dbReference type="SMART" id="SM00332">
    <property type="entry name" value="PP2Cc"/>
    <property type="match status" value="1"/>
</dbReference>
<dbReference type="CDD" id="cd00143">
    <property type="entry name" value="PP2Cc"/>
    <property type="match status" value="1"/>
</dbReference>
<feature type="region of interest" description="Disordered" evidence="5">
    <location>
        <begin position="1080"/>
        <end position="1105"/>
    </location>
</feature>
<keyword evidence="8" id="KW-1185">Reference proteome</keyword>
<evidence type="ECO:0000256" key="4">
    <source>
        <dbReference type="RuleBase" id="RU003465"/>
    </source>
</evidence>
<dbReference type="InParanoid" id="A0A1V9XQQ9"/>
<keyword evidence="2 4" id="KW-0378">Hydrolase</keyword>
<proteinExistence type="inferred from homology"/>
<dbReference type="STRING" id="418985.A0A1V9XQQ9"/>
<comment type="similarity">
    <text evidence="4">Belongs to the PP2C family.</text>
</comment>
<dbReference type="InterPro" id="IPR001932">
    <property type="entry name" value="PPM-type_phosphatase-like_dom"/>
</dbReference>
<gene>
    <name evidence="7" type="ORF">BIW11_00717</name>
</gene>
<dbReference type="PANTHER" id="PTHR13832">
    <property type="entry name" value="PROTEIN PHOSPHATASE 2C"/>
    <property type="match status" value="1"/>
</dbReference>
<keyword evidence="3 4" id="KW-0904">Protein phosphatase</keyword>
<evidence type="ECO:0000256" key="1">
    <source>
        <dbReference type="ARBA" id="ARBA00022723"/>
    </source>
</evidence>
<dbReference type="Proteomes" id="UP000192247">
    <property type="component" value="Unassembled WGS sequence"/>
</dbReference>
<dbReference type="PROSITE" id="PS01032">
    <property type="entry name" value="PPM_1"/>
    <property type="match status" value="1"/>
</dbReference>
<dbReference type="OrthoDB" id="416093at2759"/>
<reference evidence="7 8" key="1">
    <citation type="journal article" date="2017" name="Gigascience">
        <title>Draft genome of the honey bee ectoparasitic mite, Tropilaelaps mercedesae, is shaped by the parasitic life history.</title>
        <authorList>
            <person name="Dong X."/>
            <person name="Armstrong S.D."/>
            <person name="Xia D."/>
            <person name="Makepeace B.L."/>
            <person name="Darby A.C."/>
            <person name="Kadowaki T."/>
        </authorList>
    </citation>
    <scope>NUCLEOTIDE SEQUENCE [LARGE SCALE GENOMIC DNA]</scope>
    <source>
        <strain evidence="7">Wuxi-XJTLU</strain>
    </source>
</reference>
<dbReference type="GO" id="GO:0004722">
    <property type="term" value="F:protein serine/threonine phosphatase activity"/>
    <property type="evidence" value="ECO:0007669"/>
    <property type="project" value="InterPro"/>
</dbReference>
<dbReference type="GO" id="GO:0046872">
    <property type="term" value="F:metal ion binding"/>
    <property type="evidence" value="ECO:0007669"/>
    <property type="project" value="UniProtKB-KW"/>
</dbReference>
<evidence type="ECO:0000256" key="5">
    <source>
        <dbReference type="SAM" id="MobiDB-lite"/>
    </source>
</evidence>
<protein>
    <recommendedName>
        <fullName evidence="6">PPM-type phosphatase domain-containing protein</fullName>
    </recommendedName>
</protein>
<organism evidence="7 8">
    <name type="scientific">Tropilaelaps mercedesae</name>
    <dbReference type="NCBI Taxonomy" id="418985"/>
    <lineage>
        <taxon>Eukaryota</taxon>
        <taxon>Metazoa</taxon>
        <taxon>Ecdysozoa</taxon>
        <taxon>Arthropoda</taxon>
        <taxon>Chelicerata</taxon>
        <taxon>Arachnida</taxon>
        <taxon>Acari</taxon>
        <taxon>Parasitiformes</taxon>
        <taxon>Mesostigmata</taxon>
        <taxon>Gamasina</taxon>
        <taxon>Dermanyssoidea</taxon>
        <taxon>Laelapidae</taxon>
        <taxon>Tropilaelaps</taxon>
    </lineage>
</organism>
<evidence type="ECO:0000259" key="6">
    <source>
        <dbReference type="PROSITE" id="PS51746"/>
    </source>
</evidence>
<keyword evidence="1" id="KW-0479">Metal-binding</keyword>
<evidence type="ECO:0000256" key="3">
    <source>
        <dbReference type="ARBA" id="ARBA00022912"/>
    </source>
</evidence>
<name>A0A1V9XQQ9_9ACAR</name>
<dbReference type="PROSITE" id="PS51746">
    <property type="entry name" value="PPM_2"/>
    <property type="match status" value="1"/>
</dbReference>
<evidence type="ECO:0000313" key="7">
    <source>
        <dbReference type="EMBL" id="OQR75763.1"/>
    </source>
</evidence>
<evidence type="ECO:0000313" key="8">
    <source>
        <dbReference type="Proteomes" id="UP000192247"/>
    </source>
</evidence>
<sequence length="1305" mass="137136">MIQHLIYDNIRCMNSHCRVHNLVCFFRKLPHFFTWKIASICADNLYQNANSDSQQINALNDAAKRELETVCRELGSNTSFIEECLVSGVASVTDGASLCSPSGISVKALRNARRTMEDRHVIIPDLNSVAPILKQATVCYEYYAVFDGHAGRDAANFGAAHLHIALADQLSCGCEPADAIRNAFYETDKNYCNSLSDSARRAGSTAVVALICDRRMLHIGWVGDSEAVLARAGTARHLVIPHKPSLQSEQARIEALGGVVHQIQGIHRVNGNLAVSRSIGDIEHKPYVSCEADVNSLDLDGECDFLVLGCDGLFDNLTPHDVVGHVYHAALSLQFDTTRVADQLTQAAVSNGSTDNITTLVVNLRDPKKWQYEAAVFLSQTQLSACPIGQGEYPAESKQQKCLNGNSAEPSSNAEILDLAPFTGGDASPVREVAADFVHSAVEMALNKVNNNGAPGGLELTSCDLSPPEGEQRDLIATLKNETPEAERLNPDAPEFVPFGRNVLPAGTSSLPSGADIPDLAQATPVLPANLSVAEAMSKSESRDELVYEIDRQLSTAPKPAKAEFVEIDDHTSPPQGAPFELSVAISCSADGTLPGEKQLSDSEEELNSMVVHENRPKADIRPSVNIDVKLKELIIRDQNIHVIPEESPSEDVASVPSQISDIPQQTSALASEFAGIKSPAEIAPESTIFVDFQNTSISKSASEIEQIADLAAGLASPIGTTEAPGSMELAKKEASFTDAASGIVADLSTQLIKGDFLNLIESSISQPTAACAASIASTVEPHTPAGTDYLFTMERTHEEAIVPRAQPLLYKNNQSIEVVEQPARLSVDNATLIDSMMSMTIDDGPKVVYAIEKEPTMILTPTCPQQALLVEESHGTEEVPKDSNECIDVMSTTPNPSEHRDAISSQPDSLKLGSIQDIMEKLSPSEAEEAKHDEIENHGTVPLIPDSVPEAEGVQDVDSESDNDVQEWEFVKGAAAKSERQGPVDDVSKAAFVDTAGAMPTVSTAAVATIVSGGVKSKSGSTKSAAKPGTKVISKSVAAFKPTSSGKLSTQSDVSTMASPPSKIVSKAPVAAKRTVGVSSEKAATAAAKPTGSRPTSSTTAKSAAIAGPNTLAAVVRTASVAHKTKSGITRAPAIKAVIPKTDTASVTTAPSKTTALKTTTMAKSVVTKSAPTTTGLAKSSPVRLAASRVTSAVSTKAQVTQPSKPLASSVRATTTTKVPATKTPVSTAMKSQAASARALAAKPTITAPASIATTKKSASSTAFVLGASRVAAARAAAAARSVPKFSTAPGIADAKPKSSTAIK</sequence>
<dbReference type="InterPro" id="IPR000222">
    <property type="entry name" value="PP2C_BS"/>
</dbReference>
<evidence type="ECO:0000256" key="2">
    <source>
        <dbReference type="ARBA" id="ARBA00022801"/>
    </source>
</evidence>
<dbReference type="Gene3D" id="3.60.40.10">
    <property type="entry name" value="PPM-type phosphatase domain"/>
    <property type="match status" value="1"/>
</dbReference>